<reference evidence="1 2" key="1">
    <citation type="journal article" date="2015" name="Proc. Natl. Acad. Sci. U.S.A.">
        <title>The resurrection genome of Boea hygrometrica: A blueprint for survival of dehydration.</title>
        <authorList>
            <person name="Xiao L."/>
            <person name="Yang G."/>
            <person name="Zhang L."/>
            <person name="Yang X."/>
            <person name="Zhao S."/>
            <person name="Ji Z."/>
            <person name="Zhou Q."/>
            <person name="Hu M."/>
            <person name="Wang Y."/>
            <person name="Chen M."/>
            <person name="Xu Y."/>
            <person name="Jin H."/>
            <person name="Xiao X."/>
            <person name="Hu G."/>
            <person name="Bao F."/>
            <person name="Hu Y."/>
            <person name="Wan P."/>
            <person name="Li L."/>
            <person name="Deng X."/>
            <person name="Kuang T."/>
            <person name="Xiang C."/>
            <person name="Zhu J.K."/>
            <person name="Oliver M.J."/>
            <person name="He Y."/>
        </authorList>
    </citation>
    <scope>NUCLEOTIDE SEQUENCE [LARGE SCALE GENOMIC DNA]</scope>
    <source>
        <strain evidence="2">cv. XS01</strain>
    </source>
</reference>
<dbReference type="Proteomes" id="UP000250235">
    <property type="component" value="Unassembled WGS sequence"/>
</dbReference>
<accession>A0A2Z7DI41</accession>
<proteinExistence type="predicted"/>
<sequence length="157" mass="17395">MKSRAAQGRTRPRQARRSIAIVRHRVAHIGCARPLTRPAHRRASSAERLAWSAASVHLPCAASAQVARAHAREREGRRRTTCVTLNGSGIQLAVGPQPLWLRNHNSGLAQRIMEQDPVLPLCQHQDAGIEDERQYRAPLLPVGLLLAAMSQMDSYHI</sequence>
<gene>
    <name evidence="1" type="ORF">F511_42372</name>
</gene>
<dbReference type="EMBL" id="KQ987511">
    <property type="protein sequence ID" value="KZV57138.1"/>
    <property type="molecule type" value="Genomic_DNA"/>
</dbReference>
<keyword evidence="2" id="KW-1185">Reference proteome</keyword>
<evidence type="ECO:0000313" key="1">
    <source>
        <dbReference type="EMBL" id="KZV57138.1"/>
    </source>
</evidence>
<protein>
    <submittedName>
        <fullName evidence="1">Cycloartenol synthase family protein</fullName>
    </submittedName>
</protein>
<dbReference type="AlphaFoldDB" id="A0A2Z7DI41"/>
<name>A0A2Z7DI41_9LAMI</name>
<evidence type="ECO:0000313" key="2">
    <source>
        <dbReference type="Proteomes" id="UP000250235"/>
    </source>
</evidence>
<organism evidence="1 2">
    <name type="scientific">Dorcoceras hygrometricum</name>
    <dbReference type="NCBI Taxonomy" id="472368"/>
    <lineage>
        <taxon>Eukaryota</taxon>
        <taxon>Viridiplantae</taxon>
        <taxon>Streptophyta</taxon>
        <taxon>Embryophyta</taxon>
        <taxon>Tracheophyta</taxon>
        <taxon>Spermatophyta</taxon>
        <taxon>Magnoliopsida</taxon>
        <taxon>eudicotyledons</taxon>
        <taxon>Gunneridae</taxon>
        <taxon>Pentapetalae</taxon>
        <taxon>asterids</taxon>
        <taxon>lamiids</taxon>
        <taxon>Lamiales</taxon>
        <taxon>Gesneriaceae</taxon>
        <taxon>Didymocarpoideae</taxon>
        <taxon>Trichosporeae</taxon>
        <taxon>Loxocarpinae</taxon>
        <taxon>Dorcoceras</taxon>
    </lineage>
</organism>